<feature type="region of interest" description="Disordered" evidence="2">
    <location>
        <begin position="1"/>
        <end position="24"/>
    </location>
</feature>
<accession>A0A2V0NMY1</accession>
<sequence length="334" mass="35696">MGLPAARRAPAAAANHAASRSAAPGALRPRIVVCAYGRHDAGRAAALPPLAEQHQQQHQQQQRTSVRARALRKPPPPRDGPRPLERAGALALGAERLSLLDAPAPAPAGGGRAPAAAAGAAAPRLRVAVDVDEVLGRFVHALNGYCSETYGMRYGVVDYWVYEYAKVWGVSPQASARIVHEFFSSPHFTRGIPPIPGAAPALRRLAARCDLAVVTSRQHVIQDATLEWLDAHFPGTFQEVYFGNHFALEGASRSKSEICASIGAQVLIDDNVGYALDCADSGVRVLLYDWEGGYPWAKLPEGSRHPNITVVRNWAEVEAALAVMAPAPARSSRL</sequence>
<dbReference type="Gene3D" id="3.40.50.1000">
    <property type="entry name" value="HAD superfamily/HAD-like"/>
    <property type="match status" value="1"/>
</dbReference>
<feature type="region of interest" description="Disordered" evidence="2">
    <location>
        <begin position="50"/>
        <end position="85"/>
    </location>
</feature>
<evidence type="ECO:0000313" key="4">
    <source>
        <dbReference type="Proteomes" id="UP000247498"/>
    </source>
</evidence>
<evidence type="ECO:0000313" key="3">
    <source>
        <dbReference type="EMBL" id="GBF87802.1"/>
    </source>
</evidence>
<proteinExistence type="predicted"/>
<gene>
    <name evidence="3" type="ORF">Rsub_00513</name>
</gene>
<dbReference type="PANTHER" id="PTHR35134">
    <property type="entry name" value="NUCLEOTIDASE YQFW-RELATED"/>
    <property type="match status" value="1"/>
</dbReference>
<feature type="active site" description="Proton donor" evidence="1">
    <location>
        <position position="132"/>
    </location>
</feature>
<name>A0A2V0NMY1_9CHLO</name>
<reference evidence="3 4" key="1">
    <citation type="journal article" date="2018" name="Sci. Rep.">
        <title>Raphidocelis subcapitata (=Pseudokirchneriella subcapitata) provides an insight into genome evolution and environmental adaptations in the Sphaeropleales.</title>
        <authorList>
            <person name="Suzuki S."/>
            <person name="Yamaguchi H."/>
            <person name="Nakajima N."/>
            <person name="Kawachi M."/>
        </authorList>
    </citation>
    <scope>NUCLEOTIDE SEQUENCE [LARGE SCALE GENOMIC DNA]</scope>
    <source>
        <strain evidence="3 4">NIES-35</strain>
    </source>
</reference>
<dbReference type="SUPFAM" id="SSF56784">
    <property type="entry name" value="HAD-like"/>
    <property type="match status" value="1"/>
</dbReference>
<evidence type="ECO:0000256" key="2">
    <source>
        <dbReference type="SAM" id="MobiDB-lite"/>
    </source>
</evidence>
<dbReference type="STRING" id="307507.A0A2V0NMY1"/>
<dbReference type="GO" id="GO:0008253">
    <property type="term" value="F:5'-nucleotidase activity"/>
    <property type="evidence" value="ECO:0007669"/>
    <property type="project" value="InterPro"/>
</dbReference>
<feature type="compositionally biased region" description="Low complexity" evidence="2">
    <location>
        <begin position="53"/>
        <end position="62"/>
    </location>
</feature>
<dbReference type="AlphaFoldDB" id="A0A2V0NMY1"/>
<feature type="active site" description="Nucleophile" evidence="1">
    <location>
        <position position="130"/>
    </location>
</feature>
<evidence type="ECO:0000256" key="1">
    <source>
        <dbReference type="PIRSR" id="PIRSR610708-1"/>
    </source>
</evidence>
<keyword evidence="4" id="KW-1185">Reference proteome</keyword>
<dbReference type="InParanoid" id="A0A2V0NMY1"/>
<dbReference type="FunCoup" id="A0A2V0NMY1">
    <property type="interactions" value="2"/>
</dbReference>
<dbReference type="InterPro" id="IPR010708">
    <property type="entry name" value="5'(3')-deoxyribonucleotidase"/>
</dbReference>
<dbReference type="Proteomes" id="UP000247498">
    <property type="component" value="Unassembled WGS sequence"/>
</dbReference>
<dbReference type="PANTHER" id="PTHR35134:SF2">
    <property type="entry name" value="NUCLEOTIDASE YQFW-RELATED"/>
    <property type="match status" value="1"/>
</dbReference>
<organism evidence="3 4">
    <name type="scientific">Raphidocelis subcapitata</name>
    <dbReference type="NCBI Taxonomy" id="307507"/>
    <lineage>
        <taxon>Eukaryota</taxon>
        <taxon>Viridiplantae</taxon>
        <taxon>Chlorophyta</taxon>
        <taxon>core chlorophytes</taxon>
        <taxon>Chlorophyceae</taxon>
        <taxon>CS clade</taxon>
        <taxon>Sphaeropleales</taxon>
        <taxon>Selenastraceae</taxon>
        <taxon>Raphidocelis</taxon>
    </lineage>
</organism>
<dbReference type="InterPro" id="IPR052419">
    <property type="entry name" value="5_3-deoxyribonucleotidase-like"/>
</dbReference>
<dbReference type="EMBL" id="BDRX01000002">
    <property type="protein sequence ID" value="GBF87802.1"/>
    <property type="molecule type" value="Genomic_DNA"/>
</dbReference>
<protein>
    <submittedName>
        <fullName evidence="3">NLI interacting factor-like phosphatase</fullName>
    </submittedName>
</protein>
<comment type="caution">
    <text evidence="3">The sequence shown here is derived from an EMBL/GenBank/DDBJ whole genome shotgun (WGS) entry which is preliminary data.</text>
</comment>
<dbReference type="InterPro" id="IPR036412">
    <property type="entry name" value="HAD-like_sf"/>
</dbReference>
<dbReference type="InterPro" id="IPR023214">
    <property type="entry name" value="HAD_sf"/>
</dbReference>
<dbReference type="OrthoDB" id="10248475at2759"/>
<dbReference type="Pfam" id="PF06941">
    <property type="entry name" value="NT5C"/>
    <property type="match status" value="1"/>
</dbReference>
<dbReference type="GO" id="GO:0009264">
    <property type="term" value="P:deoxyribonucleotide catabolic process"/>
    <property type="evidence" value="ECO:0007669"/>
    <property type="project" value="InterPro"/>
</dbReference>